<protein>
    <submittedName>
        <fullName evidence="1">Uncharacterized protein</fullName>
    </submittedName>
</protein>
<name>A0A481ZDD1_9VIRU</name>
<organism evidence="1">
    <name type="scientific">Pithovirus LCPAC403</name>
    <dbReference type="NCBI Taxonomy" id="2506596"/>
    <lineage>
        <taxon>Viruses</taxon>
        <taxon>Pithoviruses</taxon>
    </lineage>
</organism>
<accession>A0A481ZDD1</accession>
<evidence type="ECO:0000313" key="1">
    <source>
        <dbReference type="EMBL" id="QBK93049.1"/>
    </source>
</evidence>
<reference evidence="1" key="1">
    <citation type="journal article" date="2019" name="MBio">
        <title>Virus Genomes from Deep Sea Sediments Expand the Ocean Megavirome and Support Independent Origins of Viral Gigantism.</title>
        <authorList>
            <person name="Backstrom D."/>
            <person name="Yutin N."/>
            <person name="Jorgensen S.L."/>
            <person name="Dharamshi J."/>
            <person name="Homa F."/>
            <person name="Zaremba-Niedwiedzka K."/>
            <person name="Spang A."/>
            <person name="Wolf Y.I."/>
            <person name="Koonin E.V."/>
            <person name="Ettema T.J."/>
        </authorList>
    </citation>
    <scope>NUCLEOTIDE SEQUENCE</scope>
</reference>
<sequence>MNQDISQNLLSLVKMESGIIFASSSDSIGLFTRIFCEYSYIGVYLHTDHNYVVTLINPYLLIEPRTYYVNHIKELYEMSSEDIHAIYIKKCNLTSPYDGKLDFEGLLTKRNDFVHVVTTLISNEQVGVEAINDLFCRLHPNFTFDCSSIKEYEERDDIFGQSIKILSFYSDKKDIPRSVTENIGRDFNLQSKIEQGFDSIDIKADVKHIKIDTLLDSLHHFGDIFGVKREFPSLDLGSYHGVLTIGSRSKKHSLEFDDKTTFYLTTNMTRLDGLSRDHKIEILQFIDIKSDGSLFYENIRKYIHRSL</sequence>
<dbReference type="EMBL" id="MK500589">
    <property type="protein sequence ID" value="QBK93049.1"/>
    <property type="molecule type" value="Genomic_DNA"/>
</dbReference>
<proteinExistence type="predicted"/>
<gene>
    <name evidence="1" type="ORF">LCPAC403_01830</name>
</gene>